<dbReference type="GO" id="GO:0016197">
    <property type="term" value="P:endosomal transport"/>
    <property type="evidence" value="ECO:0007669"/>
    <property type="project" value="TreeGrafter"/>
</dbReference>
<dbReference type="EMBL" id="BRXZ01001095">
    <property type="protein sequence ID" value="GMH62205.1"/>
    <property type="molecule type" value="Genomic_DNA"/>
</dbReference>
<dbReference type="InterPro" id="IPR029063">
    <property type="entry name" value="SAM-dependent_MTases_sf"/>
</dbReference>
<sequence length="279" mass="30808">MSAQTCLTAPSCSGSFSYAPPSPSALVSDFDVFGLPYAADPTDKRDVDACKDKWERVEERKAGNKQLPKSTWGEDLTVYDNYFGGKLKGGGGFYLELGGFDGVAESNSRFYERCLGWSGLLIEASPVMFPKLMENRPLAHRMNLAPTCEDDGDETVTFLPSKYTNAMIYDPTNPNHVKFSSNTVDVHCGPLKAYLAALGISHIDFFSLDVEGAELLVLRQFDFSAVTVDVVIVESSNVYHKADEGDNLEIRRIMGENGFVLNTELVEKSDVYMREGFVI</sequence>
<dbReference type="GO" id="GO:0005794">
    <property type="term" value="C:Golgi apparatus"/>
    <property type="evidence" value="ECO:0007669"/>
    <property type="project" value="TreeGrafter"/>
</dbReference>
<feature type="domain" description="Methyltransferase FkbM" evidence="1">
    <location>
        <begin position="100"/>
        <end position="260"/>
    </location>
</feature>
<dbReference type="SUPFAM" id="SSF53335">
    <property type="entry name" value="S-adenosyl-L-methionine-dependent methyltransferases"/>
    <property type="match status" value="1"/>
</dbReference>
<dbReference type="PANTHER" id="PTHR34009:SF2">
    <property type="entry name" value="PROTEIN STAR"/>
    <property type="match status" value="1"/>
</dbReference>
<proteinExistence type="predicted"/>
<accession>A0A9W7A339</accession>
<dbReference type="Pfam" id="PF05050">
    <property type="entry name" value="Methyltransf_21"/>
    <property type="match status" value="1"/>
</dbReference>
<dbReference type="Gene3D" id="3.40.50.150">
    <property type="entry name" value="Vaccinia Virus protein VP39"/>
    <property type="match status" value="1"/>
</dbReference>
<dbReference type="GO" id="GO:0006888">
    <property type="term" value="P:endoplasmic reticulum to Golgi vesicle-mediated transport"/>
    <property type="evidence" value="ECO:0007669"/>
    <property type="project" value="TreeGrafter"/>
</dbReference>
<gene>
    <name evidence="2" type="ORF">TrRE_jg5066</name>
</gene>
<dbReference type="InterPro" id="IPR053202">
    <property type="entry name" value="EGF_Rcpt_Signaling_Reg"/>
</dbReference>
<reference evidence="2" key="1">
    <citation type="submission" date="2022-07" db="EMBL/GenBank/DDBJ databases">
        <title>Genome analysis of Parmales, a sister group of diatoms, reveals the evolutionary specialization of diatoms from phago-mixotrophs to photoautotrophs.</title>
        <authorList>
            <person name="Ban H."/>
            <person name="Sato S."/>
            <person name="Yoshikawa S."/>
            <person name="Kazumasa Y."/>
            <person name="Nakamura Y."/>
            <person name="Ichinomiya M."/>
            <person name="Saitoh K."/>
            <person name="Sato N."/>
            <person name="Blanc-Mathieu R."/>
            <person name="Endo H."/>
            <person name="Kuwata A."/>
            <person name="Ogata H."/>
        </authorList>
    </citation>
    <scope>NUCLEOTIDE SEQUENCE</scope>
</reference>
<dbReference type="GO" id="GO:0005789">
    <property type="term" value="C:endoplasmic reticulum membrane"/>
    <property type="evidence" value="ECO:0007669"/>
    <property type="project" value="TreeGrafter"/>
</dbReference>
<dbReference type="Proteomes" id="UP001165082">
    <property type="component" value="Unassembled WGS sequence"/>
</dbReference>
<dbReference type="GO" id="GO:0031902">
    <property type="term" value="C:late endosome membrane"/>
    <property type="evidence" value="ECO:0007669"/>
    <property type="project" value="TreeGrafter"/>
</dbReference>
<dbReference type="GO" id="GO:0005886">
    <property type="term" value="C:plasma membrane"/>
    <property type="evidence" value="ECO:0007669"/>
    <property type="project" value="TreeGrafter"/>
</dbReference>
<keyword evidence="3" id="KW-1185">Reference proteome</keyword>
<dbReference type="InterPro" id="IPR006342">
    <property type="entry name" value="FkbM_mtfrase"/>
</dbReference>
<dbReference type="OrthoDB" id="206159at2759"/>
<protein>
    <recommendedName>
        <fullName evidence="1">Methyltransferase FkbM domain-containing protein</fullName>
    </recommendedName>
</protein>
<comment type="caution">
    <text evidence="2">The sequence shown here is derived from an EMBL/GenBank/DDBJ whole genome shotgun (WGS) entry which is preliminary data.</text>
</comment>
<organism evidence="2 3">
    <name type="scientific">Triparma retinervis</name>
    <dbReference type="NCBI Taxonomy" id="2557542"/>
    <lineage>
        <taxon>Eukaryota</taxon>
        <taxon>Sar</taxon>
        <taxon>Stramenopiles</taxon>
        <taxon>Ochrophyta</taxon>
        <taxon>Bolidophyceae</taxon>
        <taxon>Parmales</taxon>
        <taxon>Triparmaceae</taxon>
        <taxon>Triparma</taxon>
    </lineage>
</organism>
<evidence type="ECO:0000259" key="1">
    <source>
        <dbReference type="Pfam" id="PF05050"/>
    </source>
</evidence>
<evidence type="ECO:0000313" key="3">
    <source>
        <dbReference type="Proteomes" id="UP001165082"/>
    </source>
</evidence>
<dbReference type="PANTHER" id="PTHR34009">
    <property type="entry name" value="PROTEIN STAR"/>
    <property type="match status" value="1"/>
</dbReference>
<name>A0A9W7A339_9STRA</name>
<dbReference type="AlphaFoldDB" id="A0A9W7A339"/>
<evidence type="ECO:0000313" key="2">
    <source>
        <dbReference type="EMBL" id="GMH62205.1"/>
    </source>
</evidence>